<protein>
    <recommendedName>
        <fullName evidence="2">C2H2-type domain-containing protein</fullName>
    </recommendedName>
</protein>
<dbReference type="PROSITE" id="PS00028">
    <property type="entry name" value="ZINC_FINGER_C2H2_1"/>
    <property type="match status" value="1"/>
</dbReference>
<dbReference type="EMBL" id="JAPQKO010000001">
    <property type="protein sequence ID" value="KAJ5184090.1"/>
    <property type="molecule type" value="Genomic_DNA"/>
</dbReference>
<feature type="compositionally biased region" description="Polar residues" evidence="1">
    <location>
        <begin position="121"/>
        <end position="141"/>
    </location>
</feature>
<feature type="region of interest" description="Disordered" evidence="1">
    <location>
        <begin position="318"/>
        <end position="379"/>
    </location>
</feature>
<dbReference type="AlphaFoldDB" id="A0A9W9M037"/>
<feature type="compositionally biased region" description="Low complexity" evidence="1">
    <location>
        <begin position="169"/>
        <end position="181"/>
    </location>
</feature>
<feature type="compositionally biased region" description="Polar residues" evidence="1">
    <location>
        <begin position="184"/>
        <end position="204"/>
    </location>
</feature>
<evidence type="ECO:0000313" key="4">
    <source>
        <dbReference type="Proteomes" id="UP001146351"/>
    </source>
</evidence>
<evidence type="ECO:0000256" key="1">
    <source>
        <dbReference type="SAM" id="MobiDB-lite"/>
    </source>
</evidence>
<sequence length="559" mass="61659">MANDSQDQFAGLQGLVSNDQGLEKDGQERVPDLQVDTFFAGAAEIALQEHAAFMHAQGTGRRVSPEMPVDQLGLDFWWTSDAYDQFLNHSRLVKSQYQTRPQVVPSEQLQFSRPSDLNPWNPHQSITPSVTHTMGVPTQASRPGIEQRQSHTRVPASNQGFAGSLAYQSPHHPVSSSGHVGYQVPTTMSPQITPQQPRPNQSAPEGQHAPGQRDTGNVVAKTVGKTPARPKSGQDLPSRKDLKRLPNLAQPLCDKDAAVKATYDPTTIARDVLITSGKHPTERVLNDHFETLRKNVLVDYKFDLETFRWDLVDPLDPVHRPPPSQSSAVTHPHQSSLSDHHHSHPQQEVVITSPSEMPRPRKRAGAKKGPAAASPKPPPEYQVFRCTWPTCPSELHNMISLQRHLLKVHIPNSLTCGWVGCENTNPMNATDLWEHVQGVHLRQLAWILGDGPRVTPPANDGDNLPGHRQIDLFCRSARPETVVLPADKTMVASFSRLRRYEEPPGHVDAVQDGAGQWKEEGASSLDPNDHQGSIFLRLASVQAWDAALTPNGAVYSDLS</sequence>
<dbReference type="Proteomes" id="UP001146351">
    <property type="component" value="Unassembled WGS sequence"/>
</dbReference>
<evidence type="ECO:0000313" key="3">
    <source>
        <dbReference type="EMBL" id="KAJ5184090.1"/>
    </source>
</evidence>
<accession>A0A9W9M037</accession>
<feature type="domain" description="C2H2-type" evidence="2">
    <location>
        <begin position="386"/>
        <end position="409"/>
    </location>
</feature>
<reference evidence="3" key="1">
    <citation type="submission" date="2022-11" db="EMBL/GenBank/DDBJ databases">
        <authorList>
            <person name="Petersen C."/>
        </authorList>
    </citation>
    <scope>NUCLEOTIDE SEQUENCE</scope>
    <source>
        <strain evidence="3">IBT 21917</strain>
    </source>
</reference>
<dbReference type="OrthoDB" id="5424797at2759"/>
<organism evidence="3 4">
    <name type="scientific">Penicillium capsulatum</name>
    <dbReference type="NCBI Taxonomy" id="69766"/>
    <lineage>
        <taxon>Eukaryota</taxon>
        <taxon>Fungi</taxon>
        <taxon>Dikarya</taxon>
        <taxon>Ascomycota</taxon>
        <taxon>Pezizomycotina</taxon>
        <taxon>Eurotiomycetes</taxon>
        <taxon>Eurotiomycetidae</taxon>
        <taxon>Eurotiales</taxon>
        <taxon>Aspergillaceae</taxon>
        <taxon>Penicillium</taxon>
    </lineage>
</organism>
<keyword evidence="4" id="KW-1185">Reference proteome</keyword>
<gene>
    <name evidence="3" type="ORF">N7492_001706</name>
</gene>
<reference evidence="3" key="2">
    <citation type="journal article" date="2023" name="IMA Fungus">
        <title>Comparative genomic study of the Penicillium genus elucidates a diverse pangenome and 15 lateral gene transfer events.</title>
        <authorList>
            <person name="Petersen C."/>
            <person name="Sorensen T."/>
            <person name="Nielsen M.R."/>
            <person name="Sondergaard T.E."/>
            <person name="Sorensen J.L."/>
            <person name="Fitzpatrick D.A."/>
            <person name="Frisvad J.C."/>
            <person name="Nielsen K.L."/>
        </authorList>
    </citation>
    <scope>NUCLEOTIDE SEQUENCE</scope>
    <source>
        <strain evidence="3">IBT 21917</strain>
    </source>
</reference>
<dbReference type="SMART" id="SM00355">
    <property type="entry name" value="ZnF_C2H2"/>
    <property type="match status" value="2"/>
</dbReference>
<dbReference type="InterPro" id="IPR013087">
    <property type="entry name" value="Znf_C2H2_type"/>
</dbReference>
<feature type="region of interest" description="Disordered" evidence="1">
    <location>
        <begin position="112"/>
        <end position="249"/>
    </location>
</feature>
<feature type="region of interest" description="Disordered" evidence="1">
    <location>
        <begin position="1"/>
        <end position="29"/>
    </location>
</feature>
<evidence type="ECO:0000259" key="2">
    <source>
        <dbReference type="PROSITE" id="PS00028"/>
    </source>
</evidence>
<comment type="caution">
    <text evidence="3">The sequence shown here is derived from an EMBL/GenBank/DDBJ whole genome shotgun (WGS) entry which is preliminary data.</text>
</comment>
<name>A0A9W9M037_9EURO</name>
<proteinExistence type="predicted"/>